<dbReference type="InterPro" id="IPR013830">
    <property type="entry name" value="SGNH_hydro"/>
</dbReference>
<gene>
    <name evidence="2" type="ORF">HNQ52_002790</name>
</gene>
<name>A0A7W8G081_9GAMM</name>
<keyword evidence="3" id="KW-1185">Reference proteome</keyword>
<dbReference type="EMBL" id="JACHHP010000005">
    <property type="protein sequence ID" value="MBB5209227.1"/>
    <property type="molecule type" value="Genomic_DNA"/>
</dbReference>
<organism evidence="2 3">
    <name type="scientific">Chiayiivirga flava</name>
    <dbReference type="NCBI Taxonomy" id="659595"/>
    <lineage>
        <taxon>Bacteria</taxon>
        <taxon>Pseudomonadati</taxon>
        <taxon>Pseudomonadota</taxon>
        <taxon>Gammaproteobacteria</taxon>
        <taxon>Lysobacterales</taxon>
        <taxon>Lysobacteraceae</taxon>
        <taxon>Chiayiivirga</taxon>
    </lineage>
</organism>
<feature type="domain" description="SGNH hydrolase-type esterase" evidence="1">
    <location>
        <begin position="41"/>
        <end position="221"/>
    </location>
</feature>
<dbReference type="AlphaFoldDB" id="A0A7W8G081"/>
<dbReference type="Gene3D" id="3.40.50.1110">
    <property type="entry name" value="SGNH hydrolase"/>
    <property type="match status" value="1"/>
</dbReference>
<accession>A0A7W8G081</accession>
<sequence>MTPSSAFGTFSRGEKEAKRRLTGVNRLNTDAEHTAALTFLALGDSYTIGEGVAPAQRWPVQLTRDLRATGIALDEPHIVATTGWTTDELASAMDAAEPLGQWDLVSLLIGVNNQYRGRSVDDYRAEFEALLQRAIGLARGRSDRVFVLAIPDWGVTPFAAAQGRDAARIAHELDAYNATAADICARHDVAFVDTAPVSRRRGAEPAMLAEDGLHPSGALYAEWKNAALPIVRQMLEQAE</sequence>
<evidence type="ECO:0000259" key="1">
    <source>
        <dbReference type="Pfam" id="PF13472"/>
    </source>
</evidence>
<dbReference type="GO" id="GO:0016788">
    <property type="term" value="F:hydrolase activity, acting on ester bonds"/>
    <property type="evidence" value="ECO:0007669"/>
    <property type="project" value="UniProtKB-ARBA"/>
</dbReference>
<reference evidence="2 3" key="1">
    <citation type="submission" date="2020-08" db="EMBL/GenBank/DDBJ databases">
        <title>Genomic Encyclopedia of Type Strains, Phase IV (KMG-IV): sequencing the most valuable type-strain genomes for metagenomic binning, comparative biology and taxonomic classification.</title>
        <authorList>
            <person name="Goeker M."/>
        </authorList>
    </citation>
    <scope>NUCLEOTIDE SEQUENCE [LARGE SCALE GENOMIC DNA]</scope>
    <source>
        <strain evidence="2 3">DSM 24163</strain>
    </source>
</reference>
<dbReference type="CDD" id="cd01832">
    <property type="entry name" value="SGNH_hydrolase_like_1"/>
    <property type="match status" value="1"/>
</dbReference>
<dbReference type="SUPFAM" id="SSF52266">
    <property type="entry name" value="SGNH hydrolase"/>
    <property type="match status" value="1"/>
</dbReference>
<evidence type="ECO:0000313" key="2">
    <source>
        <dbReference type="EMBL" id="MBB5209227.1"/>
    </source>
</evidence>
<dbReference type="Pfam" id="PF13472">
    <property type="entry name" value="Lipase_GDSL_2"/>
    <property type="match status" value="1"/>
</dbReference>
<proteinExistence type="predicted"/>
<dbReference type="InterPro" id="IPR036514">
    <property type="entry name" value="SGNH_hydro_sf"/>
</dbReference>
<protein>
    <submittedName>
        <fullName evidence="2">Lysophospholipase L1-like esterase</fullName>
    </submittedName>
</protein>
<comment type="caution">
    <text evidence="2">The sequence shown here is derived from an EMBL/GenBank/DDBJ whole genome shotgun (WGS) entry which is preliminary data.</text>
</comment>
<dbReference type="Proteomes" id="UP000521199">
    <property type="component" value="Unassembled WGS sequence"/>
</dbReference>
<evidence type="ECO:0000313" key="3">
    <source>
        <dbReference type="Proteomes" id="UP000521199"/>
    </source>
</evidence>